<evidence type="ECO:0000256" key="4">
    <source>
        <dbReference type="ARBA" id="ARBA00022989"/>
    </source>
</evidence>
<feature type="region of interest" description="Disordered" evidence="6">
    <location>
        <begin position="194"/>
        <end position="293"/>
    </location>
</feature>
<evidence type="ECO:0000256" key="2">
    <source>
        <dbReference type="ARBA" id="ARBA00022448"/>
    </source>
</evidence>
<organism evidence="9 10">
    <name type="scientific">Paraglomus occultum</name>
    <dbReference type="NCBI Taxonomy" id="144539"/>
    <lineage>
        <taxon>Eukaryota</taxon>
        <taxon>Fungi</taxon>
        <taxon>Fungi incertae sedis</taxon>
        <taxon>Mucoromycota</taxon>
        <taxon>Glomeromycotina</taxon>
        <taxon>Glomeromycetes</taxon>
        <taxon>Paraglomerales</taxon>
        <taxon>Paraglomeraceae</taxon>
        <taxon>Paraglomus</taxon>
    </lineage>
</organism>
<dbReference type="InterPro" id="IPR036259">
    <property type="entry name" value="MFS_trans_sf"/>
</dbReference>
<feature type="transmembrane region" description="Helical" evidence="7">
    <location>
        <begin position="528"/>
        <end position="547"/>
    </location>
</feature>
<evidence type="ECO:0000256" key="7">
    <source>
        <dbReference type="SAM" id="Phobius"/>
    </source>
</evidence>
<dbReference type="Pfam" id="PF07690">
    <property type="entry name" value="MFS_1"/>
    <property type="match status" value="1"/>
</dbReference>
<sequence>MSKYTHTPKSSLGGLSEEEDIFFEAESETPPLPALPVLSSSITQPINRSPSTSDLARKRSPQPRKHVHSTSIDSSGSSKFESIYMTPRESAANLPFYPTKNALLQGNQSELALSTPNESTYNFTTSDVLSQKRIPFSTTLIGEISKSPTPPMPSLNSISTKRILSSGRDFTSLKAAEEELKSITVGFKQEDWLTSSLDSEDKPDHRTTVSPHPEDANKSSTDPFPPTLQPDSALFPLITTPSGGGETEIKPISSGKSSRRVSKDDARSHGYGSSKVSSKVSSRVSSRRPSGKSTEGSYIIVQVSTRVKVLMLIGLSIVFFFATLDLNLIGTMIPTIVTEFTAGRYIALLITAYNLPSTILQPLCAPIYIMFGKKLTYLVSIILFSLGSFVSGSARSIIWLIFARVLAGFGGGMIIPLTYVIIHDALPTQQHKMFNGVINGVFAVGVVLGPIIGGVLAEKLSWRWAFYSTGAFSLVGMCLLAFSIKVPPVEGNVLKKLRKLDWIGIFFLISTMTLFCVGLSLGGETFSINVIALLSAALVTAICFCVVEAKFSRNPLLSISLLRDYPLRAVFGSFFFLGWIQVVFMYYSPVFLQFVVRKSVIQSAIALLPFVGGVVLAWMLSGVVVLRYGWGRMLIVFGGVLIIVGSALVLTFTDSEMVIREILSMILAGIGIGVLSMVLAVTGQASSSLPDPNHSSISALSNFFRCTGLVMGMMVSGAVFNNDILKKITDPSISSTLGDSIKDVNDVLSFGFLDSETTNEKVVIGVILDAVKRVFGVSVIMAAVILLLSLFIRENNRPRRPSLKA</sequence>
<dbReference type="InterPro" id="IPR020846">
    <property type="entry name" value="MFS_dom"/>
</dbReference>
<feature type="domain" description="Major facilitator superfamily (MFS) profile" evidence="8">
    <location>
        <begin position="311"/>
        <end position="797"/>
    </location>
</feature>
<dbReference type="GO" id="GO:0005886">
    <property type="term" value="C:plasma membrane"/>
    <property type="evidence" value="ECO:0007669"/>
    <property type="project" value="TreeGrafter"/>
</dbReference>
<dbReference type="PANTHER" id="PTHR23501">
    <property type="entry name" value="MAJOR FACILITATOR SUPERFAMILY"/>
    <property type="match status" value="1"/>
</dbReference>
<feature type="transmembrane region" description="Helical" evidence="7">
    <location>
        <begin position="397"/>
        <end position="422"/>
    </location>
</feature>
<feature type="compositionally biased region" description="Polar residues" evidence="6">
    <location>
        <begin position="1"/>
        <end position="10"/>
    </location>
</feature>
<gene>
    <name evidence="9" type="ORF">POCULU_LOCUS3450</name>
</gene>
<feature type="transmembrane region" description="Helical" evidence="7">
    <location>
        <begin position="464"/>
        <end position="482"/>
    </location>
</feature>
<feature type="transmembrane region" description="Helical" evidence="7">
    <location>
        <begin position="702"/>
        <end position="720"/>
    </location>
</feature>
<dbReference type="Gene3D" id="1.20.1250.20">
    <property type="entry name" value="MFS general substrate transporter like domains"/>
    <property type="match status" value="1"/>
</dbReference>
<dbReference type="GO" id="GO:0012505">
    <property type="term" value="C:endomembrane system"/>
    <property type="evidence" value="ECO:0007669"/>
    <property type="project" value="UniProtKB-SubCell"/>
</dbReference>
<reference evidence="9" key="1">
    <citation type="submission" date="2021-06" db="EMBL/GenBank/DDBJ databases">
        <authorList>
            <person name="Kallberg Y."/>
            <person name="Tangrot J."/>
            <person name="Rosling A."/>
        </authorList>
    </citation>
    <scope>NUCLEOTIDE SEQUENCE</scope>
    <source>
        <strain evidence="9">IA702</strain>
    </source>
</reference>
<keyword evidence="4 7" id="KW-1133">Transmembrane helix</keyword>
<keyword evidence="5 7" id="KW-0472">Membrane</keyword>
<dbReference type="Proteomes" id="UP000789572">
    <property type="component" value="Unassembled WGS sequence"/>
</dbReference>
<feature type="compositionally biased region" description="Low complexity" evidence="6">
    <location>
        <begin position="269"/>
        <end position="284"/>
    </location>
</feature>
<comment type="subcellular location">
    <subcellularLocation>
        <location evidence="1">Endomembrane system</location>
        <topology evidence="1">Multi-pass membrane protein</topology>
    </subcellularLocation>
</comment>
<keyword evidence="3 7" id="KW-0812">Transmembrane</keyword>
<dbReference type="InterPro" id="IPR011701">
    <property type="entry name" value="MFS"/>
</dbReference>
<feature type="compositionally biased region" description="Polar residues" evidence="6">
    <location>
        <begin position="69"/>
        <end position="79"/>
    </location>
</feature>
<feature type="transmembrane region" description="Helical" evidence="7">
    <location>
        <begin position="774"/>
        <end position="792"/>
    </location>
</feature>
<feature type="transmembrane region" description="Helical" evidence="7">
    <location>
        <begin position="633"/>
        <end position="650"/>
    </location>
</feature>
<evidence type="ECO:0000313" key="9">
    <source>
        <dbReference type="EMBL" id="CAG8518620.1"/>
    </source>
</evidence>
<comment type="caution">
    <text evidence="9">The sequence shown here is derived from an EMBL/GenBank/DDBJ whole genome shotgun (WGS) entry which is preliminary data.</text>
</comment>
<feature type="transmembrane region" description="Helical" evidence="7">
    <location>
        <begin position="375"/>
        <end position="391"/>
    </location>
</feature>
<evidence type="ECO:0000256" key="6">
    <source>
        <dbReference type="SAM" id="MobiDB-lite"/>
    </source>
</evidence>
<evidence type="ECO:0000256" key="5">
    <source>
        <dbReference type="ARBA" id="ARBA00023136"/>
    </source>
</evidence>
<evidence type="ECO:0000259" key="8">
    <source>
        <dbReference type="PROSITE" id="PS50850"/>
    </source>
</evidence>
<feature type="transmembrane region" description="Helical" evidence="7">
    <location>
        <begin position="309"/>
        <end position="333"/>
    </location>
</feature>
<feature type="transmembrane region" description="Helical" evidence="7">
    <location>
        <begin position="502"/>
        <end position="522"/>
    </location>
</feature>
<feature type="compositionally biased region" description="Basic and acidic residues" evidence="6">
    <location>
        <begin position="199"/>
        <end position="217"/>
    </location>
</feature>
<feature type="transmembrane region" description="Helical" evidence="7">
    <location>
        <begin position="662"/>
        <end position="681"/>
    </location>
</feature>
<dbReference type="SUPFAM" id="SSF103473">
    <property type="entry name" value="MFS general substrate transporter"/>
    <property type="match status" value="1"/>
</dbReference>
<feature type="compositionally biased region" description="Polar residues" evidence="6">
    <location>
        <begin position="42"/>
        <end position="54"/>
    </location>
</feature>
<dbReference type="EMBL" id="CAJVPJ010000382">
    <property type="protein sequence ID" value="CAG8518620.1"/>
    <property type="molecule type" value="Genomic_DNA"/>
</dbReference>
<dbReference type="PRINTS" id="PR01036">
    <property type="entry name" value="TCRTETB"/>
</dbReference>
<feature type="compositionally biased region" description="Basic residues" evidence="6">
    <location>
        <begin position="58"/>
        <end position="68"/>
    </location>
</feature>
<keyword evidence="10" id="KW-1185">Reference proteome</keyword>
<evidence type="ECO:0000256" key="3">
    <source>
        <dbReference type="ARBA" id="ARBA00022692"/>
    </source>
</evidence>
<keyword evidence="2" id="KW-0813">Transport</keyword>
<feature type="transmembrane region" description="Helical" evidence="7">
    <location>
        <begin position="345"/>
        <end position="368"/>
    </location>
</feature>
<dbReference type="PANTHER" id="PTHR23501:SF191">
    <property type="entry name" value="VACUOLAR BASIC AMINO ACID TRANSPORTER 4"/>
    <property type="match status" value="1"/>
</dbReference>
<dbReference type="GO" id="GO:0022857">
    <property type="term" value="F:transmembrane transporter activity"/>
    <property type="evidence" value="ECO:0007669"/>
    <property type="project" value="InterPro"/>
</dbReference>
<proteinExistence type="predicted"/>
<feature type="transmembrane region" description="Helical" evidence="7">
    <location>
        <begin position="434"/>
        <end position="452"/>
    </location>
</feature>
<feature type="transmembrane region" description="Helical" evidence="7">
    <location>
        <begin position="600"/>
        <end position="626"/>
    </location>
</feature>
<dbReference type="AlphaFoldDB" id="A0A9N9A4A2"/>
<evidence type="ECO:0000256" key="1">
    <source>
        <dbReference type="ARBA" id="ARBA00004127"/>
    </source>
</evidence>
<feature type="compositionally biased region" description="Acidic residues" evidence="6">
    <location>
        <begin position="16"/>
        <end position="27"/>
    </location>
</feature>
<evidence type="ECO:0000313" key="10">
    <source>
        <dbReference type="Proteomes" id="UP000789572"/>
    </source>
</evidence>
<feature type="region of interest" description="Disordered" evidence="6">
    <location>
        <begin position="1"/>
        <end position="79"/>
    </location>
</feature>
<accession>A0A9N9A4A2</accession>
<protein>
    <submittedName>
        <fullName evidence="9">680_t:CDS:1</fullName>
    </submittedName>
</protein>
<name>A0A9N9A4A2_9GLOM</name>
<dbReference type="PROSITE" id="PS50850">
    <property type="entry name" value="MFS"/>
    <property type="match status" value="1"/>
</dbReference>
<dbReference type="OrthoDB" id="10021397at2759"/>
<feature type="transmembrane region" description="Helical" evidence="7">
    <location>
        <begin position="567"/>
        <end position="588"/>
    </location>
</feature>